<organism evidence="5 6">
    <name type="scientific">Owenia fusiformis</name>
    <name type="common">Polychaete worm</name>
    <dbReference type="NCBI Taxonomy" id="6347"/>
    <lineage>
        <taxon>Eukaryota</taxon>
        <taxon>Metazoa</taxon>
        <taxon>Spiralia</taxon>
        <taxon>Lophotrochozoa</taxon>
        <taxon>Annelida</taxon>
        <taxon>Polychaeta</taxon>
        <taxon>Sedentaria</taxon>
        <taxon>Canalipalpata</taxon>
        <taxon>Sabellida</taxon>
        <taxon>Oweniida</taxon>
        <taxon>Oweniidae</taxon>
        <taxon>Owenia</taxon>
    </lineage>
</organism>
<dbReference type="AlphaFoldDB" id="A0A8J1XGG6"/>
<evidence type="ECO:0000256" key="4">
    <source>
        <dbReference type="ARBA" id="ARBA00023136"/>
    </source>
</evidence>
<evidence type="ECO:0000256" key="2">
    <source>
        <dbReference type="ARBA" id="ARBA00022692"/>
    </source>
</evidence>
<dbReference type="PROSITE" id="PS50262">
    <property type="entry name" value="G_PROTEIN_RECEP_F1_2"/>
    <property type="match status" value="1"/>
</dbReference>
<protein>
    <submittedName>
        <fullName evidence="5">Uncharacterized protein</fullName>
    </submittedName>
</protein>
<keyword evidence="6" id="KW-1185">Reference proteome</keyword>
<dbReference type="Pfam" id="PF00001">
    <property type="entry name" value="7tm_1"/>
    <property type="match status" value="1"/>
</dbReference>
<dbReference type="GO" id="GO:0016020">
    <property type="term" value="C:membrane"/>
    <property type="evidence" value="ECO:0007669"/>
    <property type="project" value="UniProtKB-SubCell"/>
</dbReference>
<evidence type="ECO:0000256" key="1">
    <source>
        <dbReference type="ARBA" id="ARBA00004370"/>
    </source>
</evidence>
<dbReference type="PRINTS" id="PR00237">
    <property type="entry name" value="GPCRRHODOPSN"/>
</dbReference>
<dbReference type="GO" id="GO:0004930">
    <property type="term" value="F:G protein-coupled receptor activity"/>
    <property type="evidence" value="ECO:0007669"/>
    <property type="project" value="InterPro"/>
</dbReference>
<dbReference type="SUPFAM" id="SSF81321">
    <property type="entry name" value="Family A G protein-coupled receptor-like"/>
    <property type="match status" value="1"/>
</dbReference>
<dbReference type="InterPro" id="IPR052954">
    <property type="entry name" value="GPCR-Ligand_Int"/>
</dbReference>
<dbReference type="EMBL" id="CAIIXF020000005">
    <property type="protein sequence ID" value="CAH1783894.1"/>
    <property type="molecule type" value="Genomic_DNA"/>
</dbReference>
<keyword evidence="2" id="KW-0812">Transmembrane</keyword>
<proteinExistence type="predicted"/>
<sequence>MEYNLTGYNSSEFLNLPAELESYDYYENYDNYYNHSVLPVSEGSNLDETHSKVQSIIEDHILPVIVVFGICGIILTLIVLSRKSMVTSTNTYLTALAVADLLFLVILSTILIGHKAFINNSSSYIRAYLHIASIVMNMFLFSSVWVTVMLAVERYIAICKPFFARLMCTVKRAILFICLIFAISIIIKIPSFFEFQIMTEVDPLTNITFVHVKNTELFDNATYMVIYTSIIDGLLFTVLPFILLVVLNVYLICEVRRSSSFLRRNTLNDSDNSIQKEEFQITLMLISVIVVFFICQAPMVIFTSLFNLNKTRIINTITPTLFTFMSVSKLLITIKSAVNFVLYCWFSEKFWQTFKKIVCVQKCSNHYHSIFSSEHNTVRSSNRNFSYVYTSTRDTSV</sequence>
<dbReference type="InterPro" id="IPR017452">
    <property type="entry name" value="GPCR_Rhodpsn_7TM"/>
</dbReference>
<dbReference type="Gene3D" id="1.20.1070.10">
    <property type="entry name" value="Rhodopsin 7-helix transmembrane proteins"/>
    <property type="match status" value="1"/>
</dbReference>
<dbReference type="InterPro" id="IPR000276">
    <property type="entry name" value="GPCR_Rhodpsn"/>
</dbReference>
<reference evidence="5" key="1">
    <citation type="submission" date="2022-03" db="EMBL/GenBank/DDBJ databases">
        <authorList>
            <person name="Martin C."/>
        </authorList>
    </citation>
    <scope>NUCLEOTIDE SEQUENCE</scope>
</reference>
<keyword evidence="3" id="KW-1133">Transmembrane helix</keyword>
<comment type="subcellular location">
    <subcellularLocation>
        <location evidence="1">Membrane</location>
    </subcellularLocation>
</comment>
<name>A0A8J1XGG6_OWEFU</name>
<gene>
    <name evidence="5" type="ORF">OFUS_LOCUS10170</name>
</gene>
<dbReference type="OrthoDB" id="6286129at2759"/>
<accession>A0A8J1XGG6</accession>
<evidence type="ECO:0000313" key="6">
    <source>
        <dbReference type="Proteomes" id="UP000749559"/>
    </source>
</evidence>
<keyword evidence="4" id="KW-0472">Membrane</keyword>
<dbReference type="Proteomes" id="UP000749559">
    <property type="component" value="Unassembled WGS sequence"/>
</dbReference>
<dbReference type="PANTHER" id="PTHR46641">
    <property type="entry name" value="FMRFAMIDE RECEPTOR-RELATED"/>
    <property type="match status" value="1"/>
</dbReference>
<evidence type="ECO:0000256" key="3">
    <source>
        <dbReference type="ARBA" id="ARBA00022989"/>
    </source>
</evidence>
<dbReference type="PANTHER" id="PTHR46641:SF2">
    <property type="entry name" value="FMRFAMIDE RECEPTOR"/>
    <property type="match status" value="1"/>
</dbReference>
<dbReference type="CDD" id="cd14978">
    <property type="entry name" value="7tmA_FMRFamide_R-like"/>
    <property type="match status" value="1"/>
</dbReference>
<comment type="caution">
    <text evidence="5">The sequence shown here is derived from an EMBL/GenBank/DDBJ whole genome shotgun (WGS) entry which is preliminary data.</text>
</comment>
<evidence type="ECO:0000313" key="5">
    <source>
        <dbReference type="EMBL" id="CAH1783894.1"/>
    </source>
</evidence>